<dbReference type="PIRSF" id="PIRSF006603">
    <property type="entry name" value="DinF"/>
    <property type="match status" value="1"/>
</dbReference>
<protein>
    <recommendedName>
        <fullName evidence="3">Multidrug export protein MepA</fullName>
    </recommendedName>
</protein>
<evidence type="ECO:0000256" key="1">
    <source>
        <dbReference type="ARBA" id="ARBA00004651"/>
    </source>
</evidence>
<evidence type="ECO:0000313" key="11">
    <source>
        <dbReference type="EMBL" id="SCJ62825.1"/>
    </source>
</evidence>
<keyword evidence="9" id="KW-0046">Antibiotic resistance</keyword>
<comment type="similarity">
    <text evidence="2">Belongs to the multi antimicrobial extrusion (MATE) (TC 2.A.66.1) family. MepA subfamily.</text>
</comment>
<dbReference type="AlphaFoldDB" id="A0A1C6I0U1"/>
<reference evidence="11" key="1">
    <citation type="submission" date="2015-09" db="EMBL/GenBank/DDBJ databases">
        <authorList>
            <consortium name="Pathogen Informatics"/>
        </authorList>
    </citation>
    <scope>NUCLEOTIDE SEQUENCE</scope>
    <source>
        <strain evidence="11">2789STDY5834896</strain>
    </source>
</reference>
<gene>
    <name evidence="11" type="primary">mepA_7</name>
    <name evidence="11" type="ORF">SAMEA3545359_01131</name>
</gene>
<evidence type="ECO:0000256" key="7">
    <source>
        <dbReference type="ARBA" id="ARBA00022989"/>
    </source>
</evidence>
<proteinExistence type="inferred from homology"/>
<evidence type="ECO:0000256" key="4">
    <source>
        <dbReference type="ARBA" id="ARBA00022448"/>
    </source>
</evidence>
<keyword evidence="6 10" id="KW-0812">Transmembrane</keyword>
<feature type="transmembrane region" description="Helical" evidence="10">
    <location>
        <begin position="91"/>
        <end position="115"/>
    </location>
</feature>
<accession>A0A1C6I0U1</accession>
<feature type="transmembrane region" description="Helical" evidence="10">
    <location>
        <begin position="189"/>
        <end position="214"/>
    </location>
</feature>
<dbReference type="InterPro" id="IPR002528">
    <property type="entry name" value="MATE_fam"/>
</dbReference>
<feature type="transmembrane region" description="Helical" evidence="10">
    <location>
        <begin position="135"/>
        <end position="158"/>
    </location>
</feature>
<dbReference type="Pfam" id="PF01554">
    <property type="entry name" value="MatE"/>
    <property type="match status" value="2"/>
</dbReference>
<dbReference type="InterPro" id="IPR045070">
    <property type="entry name" value="MATE_MepA-like"/>
</dbReference>
<name>A0A1C6I0U1_9FIRM</name>
<comment type="subcellular location">
    <subcellularLocation>
        <location evidence="1">Cell membrane</location>
        <topology evidence="1">Multi-pass membrane protein</topology>
    </subcellularLocation>
</comment>
<dbReference type="InterPro" id="IPR051327">
    <property type="entry name" value="MATE_MepA_subfamily"/>
</dbReference>
<dbReference type="PANTHER" id="PTHR43823">
    <property type="entry name" value="SPORULATION PROTEIN YKVU"/>
    <property type="match status" value="1"/>
</dbReference>
<sequence>MKQKDLTRGPILKQFVSYLIPTMLGTLSVSTFAFVDMLFVGKGVGSDGLAVLSLALPFVIVGGAVSLLLGIGGCTILGIEMGRKNTRAQTEIFSVCMTVGLIIGGLITVFGLLFLDPITHFLGASEELFDGVKQYLIPLTATQMLYIANQIIGFFIRVDGDPRTVMYATIASNGFNILFDYILVMVVHWGVFGASLATGLAPGVGLLVNCSHFWRKKNKIHLRPSRSMFRWLPRVCKNGFGSCVSEVASSFSIFCYNSILLKIPGGGALAVAAYSVISNIDFISFSLANSIGQSAQPMVGVNCGAGNTARVKKAIKITYLFAGAFGLLLFGVFELIPSQVIGAFAKAGETGLIAIGTHGLRLYSFAFITMAVNLATIALLQAMECSGSANLLSVCKGVIFMLASLFTLPFALGLDGVWLAKPVSELATLVLCAVLLVRVLPGRLLQVEQAGLQPPSEKQQRDTGKA</sequence>
<feature type="transmembrane region" description="Helical" evidence="10">
    <location>
        <begin position="319"/>
        <end position="342"/>
    </location>
</feature>
<dbReference type="InterPro" id="IPR048279">
    <property type="entry name" value="MdtK-like"/>
</dbReference>
<keyword evidence="7 10" id="KW-1133">Transmembrane helix</keyword>
<feature type="transmembrane region" description="Helical" evidence="10">
    <location>
        <begin position="165"/>
        <end position="183"/>
    </location>
</feature>
<feature type="transmembrane region" description="Helical" evidence="10">
    <location>
        <begin position="426"/>
        <end position="445"/>
    </location>
</feature>
<evidence type="ECO:0000256" key="2">
    <source>
        <dbReference type="ARBA" id="ARBA00008417"/>
    </source>
</evidence>
<dbReference type="CDD" id="cd13143">
    <property type="entry name" value="MATE_MepA_like"/>
    <property type="match status" value="1"/>
</dbReference>
<organism evidence="11">
    <name type="scientific">uncultured Anaerotruncus sp</name>
    <dbReference type="NCBI Taxonomy" id="905011"/>
    <lineage>
        <taxon>Bacteria</taxon>
        <taxon>Bacillati</taxon>
        <taxon>Bacillota</taxon>
        <taxon>Clostridia</taxon>
        <taxon>Eubacteriales</taxon>
        <taxon>Oscillospiraceae</taxon>
        <taxon>Anaerotruncus</taxon>
        <taxon>environmental samples</taxon>
    </lineage>
</organism>
<dbReference type="PANTHER" id="PTHR43823:SF3">
    <property type="entry name" value="MULTIDRUG EXPORT PROTEIN MEPA"/>
    <property type="match status" value="1"/>
</dbReference>
<feature type="transmembrane region" description="Helical" evidence="10">
    <location>
        <begin position="362"/>
        <end position="382"/>
    </location>
</feature>
<evidence type="ECO:0000256" key="10">
    <source>
        <dbReference type="SAM" id="Phobius"/>
    </source>
</evidence>
<evidence type="ECO:0000256" key="5">
    <source>
        <dbReference type="ARBA" id="ARBA00022475"/>
    </source>
</evidence>
<evidence type="ECO:0000256" key="3">
    <source>
        <dbReference type="ARBA" id="ARBA00022106"/>
    </source>
</evidence>
<dbReference type="GO" id="GO:0042910">
    <property type="term" value="F:xenobiotic transmembrane transporter activity"/>
    <property type="evidence" value="ECO:0007669"/>
    <property type="project" value="InterPro"/>
</dbReference>
<dbReference type="GO" id="GO:0005886">
    <property type="term" value="C:plasma membrane"/>
    <property type="evidence" value="ECO:0007669"/>
    <property type="project" value="UniProtKB-SubCell"/>
</dbReference>
<feature type="transmembrane region" description="Helical" evidence="10">
    <location>
        <begin position="55"/>
        <end position="79"/>
    </location>
</feature>
<evidence type="ECO:0000256" key="6">
    <source>
        <dbReference type="ARBA" id="ARBA00022692"/>
    </source>
</evidence>
<evidence type="ECO:0000256" key="9">
    <source>
        <dbReference type="ARBA" id="ARBA00023251"/>
    </source>
</evidence>
<keyword evidence="8 10" id="KW-0472">Membrane</keyword>
<evidence type="ECO:0000256" key="8">
    <source>
        <dbReference type="ARBA" id="ARBA00023136"/>
    </source>
</evidence>
<dbReference type="EMBL" id="FMHG01000001">
    <property type="protein sequence ID" value="SCJ62825.1"/>
    <property type="molecule type" value="Genomic_DNA"/>
</dbReference>
<dbReference type="GO" id="GO:0046677">
    <property type="term" value="P:response to antibiotic"/>
    <property type="evidence" value="ECO:0007669"/>
    <property type="project" value="UniProtKB-KW"/>
</dbReference>
<keyword evidence="4" id="KW-0813">Transport</keyword>
<feature type="transmembrane region" description="Helical" evidence="10">
    <location>
        <begin position="394"/>
        <end position="414"/>
    </location>
</feature>
<keyword evidence="5" id="KW-1003">Cell membrane</keyword>
<feature type="transmembrane region" description="Helical" evidence="10">
    <location>
        <begin position="15"/>
        <end position="35"/>
    </location>
</feature>
<dbReference type="GO" id="GO:0015297">
    <property type="term" value="F:antiporter activity"/>
    <property type="evidence" value="ECO:0007669"/>
    <property type="project" value="InterPro"/>
</dbReference>